<evidence type="ECO:0000313" key="2">
    <source>
        <dbReference type="EMBL" id="KAK7103179.1"/>
    </source>
</evidence>
<dbReference type="PANTHER" id="PTHR23167">
    <property type="entry name" value="CALPONIN HOMOLOGY DOMAIN-CONTAINING PROTEIN DDB_G0272472-RELATED"/>
    <property type="match status" value="1"/>
</dbReference>
<reference evidence="2 3" key="1">
    <citation type="submission" date="2024-02" db="EMBL/GenBank/DDBJ databases">
        <title>Chromosome-scale genome assembly of the rough periwinkle Littorina saxatilis.</title>
        <authorList>
            <person name="De Jode A."/>
            <person name="Faria R."/>
            <person name="Formenti G."/>
            <person name="Sims Y."/>
            <person name="Smith T.P."/>
            <person name="Tracey A."/>
            <person name="Wood J.M.D."/>
            <person name="Zagrodzka Z.B."/>
            <person name="Johannesson K."/>
            <person name="Butlin R.K."/>
            <person name="Leder E.H."/>
        </authorList>
    </citation>
    <scope>NUCLEOTIDE SEQUENCE [LARGE SCALE GENOMIC DNA]</scope>
    <source>
        <strain evidence="2">Snail1</strain>
        <tissue evidence="2">Muscle</tissue>
    </source>
</reference>
<dbReference type="Pfam" id="PF12130">
    <property type="entry name" value="bMERB_dom"/>
    <property type="match status" value="1"/>
</dbReference>
<dbReference type="PANTHER" id="PTHR23167:SF46">
    <property type="entry name" value="EPS15 HOMOLOGY DOMAIN CONTAINING PROTEIN-BINDING PROTEIN 1, ISOFORM F"/>
    <property type="match status" value="1"/>
</dbReference>
<accession>A0AAN9BED3</accession>
<evidence type="ECO:0000259" key="1">
    <source>
        <dbReference type="PROSITE" id="PS51848"/>
    </source>
</evidence>
<proteinExistence type="predicted"/>
<dbReference type="InterPro" id="IPR022735">
    <property type="entry name" value="bMERB_dom"/>
</dbReference>
<dbReference type="PROSITE" id="PS51848">
    <property type="entry name" value="BMERB"/>
    <property type="match status" value="1"/>
</dbReference>
<name>A0AAN9BED3_9CAEN</name>
<organism evidence="2 3">
    <name type="scientific">Littorina saxatilis</name>
    <dbReference type="NCBI Taxonomy" id="31220"/>
    <lineage>
        <taxon>Eukaryota</taxon>
        <taxon>Metazoa</taxon>
        <taxon>Spiralia</taxon>
        <taxon>Lophotrochozoa</taxon>
        <taxon>Mollusca</taxon>
        <taxon>Gastropoda</taxon>
        <taxon>Caenogastropoda</taxon>
        <taxon>Littorinimorpha</taxon>
        <taxon>Littorinoidea</taxon>
        <taxon>Littorinidae</taxon>
        <taxon>Littorina</taxon>
    </lineage>
</organism>
<comment type="caution">
    <text evidence="2">The sequence shown here is derived from an EMBL/GenBank/DDBJ whole genome shotgun (WGS) entry which is preliminary data.</text>
</comment>
<dbReference type="AlphaFoldDB" id="A0AAN9BED3"/>
<dbReference type="InterPro" id="IPR050540">
    <property type="entry name" value="F-actin_Monoox_Mical"/>
</dbReference>
<dbReference type="EMBL" id="JBAMIC010000008">
    <property type="protein sequence ID" value="KAK7103179.1"/>
    <property type="molecule type" value="Genomic_DNA"/>
</dbReference>
<keyword evidence="3" id="KW-1185">Reference proteome</keyword>
<dbReference type="Proteomes" id="UP001374579">
    <property type="component" value="Unassembled WGS sequence"/>
</dbReference>
<protein>
    <recommendedName>
        <fullName evidence="1">BMERB domain-containing protein</fullName>
    </recommendedName>
</protein>
<sequence>MESRCYLCFVFACSREKEDDLERRFELLNRELRAMMAIEDWQKTEAQKRRERLLLEELVAVVNKRDELVQHLDSQERAIEEEELLDHQISTGQISLKDEKSCIIQ</sequence>
<evidence type="ECO:0000313" key="3">
    <source>
        <dbReference type="Proteomes" id="UP001374579"/>
    </source>
</evidence>
<feature type="domain" description="BMERB" evidence="1">
    <location>
        <begin position="1"/>
        <end position="88"/>
    </location>
</feature>
<dbReference type="SMART" id="SM01203">
    <property type="entry name" value="DUF3585"/>
    <property type="match status" value="1"/>
</dbReference>
<gene>
    <name evidence="2" type="ORF">V1264_018138</name>
</gene>